<dbReference type="EMBL" id="JAQJAE010000005">
    <property type="protein sequence ID" value="KAJ5593454.1"/>
    <property type="molecule type" value="Genomic_DNA"/>
</dbReference>
<accession>A0AAD6DW09</accession>
<dbReference type="RefSeq" id="XP_056750080.1">
    <property type="nucleotide sequence ID" value="XM_056901412.1"/>
</dbReference>
<name>A0AAD6DW09_9EURO</name>
<keyword evidence="2" id="KW-1185">Reference proteome</keyword>
<dbReference type="AlphaFoldDB" id="A0AAD6DW09"/>
<protein>
    <submittedName>
        <fullName evidence="1">Uncharacterized protein</fullName>
    </submittedName>
</protein>
<organism evidence="1 2">
    <name type="scientific">Penicillium hordei</name>
    <dbReference type="NCBI Taxonomy" id="40994"/>
    <lineage>
        <taxon>Eukaryota</taxon>
        <taxon>Fungi</taxon>
        <taxon>Dikarya</taxon>
        <taxon>Ascomycota</taxon>
        <taxon>Pezizomycotina</taxon>
        <taxon>Eurotiomycetes</taxon>
        <taxon>Eurotiomycetidae</taxon>
        <taxon>Eurotiales</taxon>
        <taxon>Aspergillaceae</taxon>
        <taxon>Penicillium</taxon>
    </lineage>
</organism>
<comment type="caution">
    <text evidence="1">The sequence shown here is derived from an EMBL/GenBank/DDBJ whole genome shotgun (WGS) entry which is preliminary data.</text>
</comment>
<gene>
    <name evidence="1" type="ORF">N7537_010358</name>
</gene>
<dbReference type="GeneID" id="81591654"/>
<evidence type="ECO:0000313" key="2">
    <source>
        <dbReference type="Proteomes" id="UP001213799"/>
    </source>
</evidence>
<sequence length="108" mass="12324">MPNHVASHTRYAQKWRSMKRHAVRWKVRAQGGIRHRVALVCSADTSFLSSEYVVSVQLSPQLPVHSVGHSLHLLALRLPPSMEQTLVVERKSPAQREKRLTTFNGLMF</sequence>
<proteinExistence type="predicted"/>
<dbReference type="Proteomes" id="UP001213799">
    <property type="component" value="Unassembled WGS sequence"/>
</dbReference>
<reference evidence="1" key="1">
    <citation type="journal article" date="2023" name="IMA Fungus">
        <title>Comparative genomic study of the Penicillium genus elucidates a diverse pangenome and 15 lateral gene transfer events.</title>
        <authorList>
            <person name="Petersen C."/>
            <person name="Sorensen T."/>
            <person name="Nielsen M.R."/>
            <person name="Sondergaard T.E."/>
            <person name="Sorensen J.L."/>
            <person name="Fitzpatrick D.A."/>
            <person name="Frisvad J.C."/>
            <person name="Nielsen K.L."/>
        </authorList>
    </citation>
    <scope>NUCLEOTIDE SEQUENCE</scope>
    <source>
        <strain evidence="1">IBT 12815</strain>
    </source>
</reference>
<reference evidence="1" key="2">
    <citation type="submission" date="2023-01" db="EMBL/GenBank/DDBJ databases">
        <authorList>
            <person name="Petersen C."/>
        </authorList>
    </citation>
    <scope>NUCLEOTIDE SEQUENCE</scope>
    <source>
        <strain evidence="1">IBT 12815</strain>
    </source>
</reference>
<evidence type="ECO:0000313" key="1">
    <source>
        <dbReference type="EMBL" id="KAJ5593454.1"/>
    </source>
</evidence>